<dbReference type="Proteomes" id="UP000596381">
    <property type="component" value="Segment"/>
</dbReference>
<protein>
    <recommendedName>
        <fullName evidence="3">HD domain-containing protein</fullName>
    </recommendedName>
</protein>
<proteinExistence type="predicted"/>
<reference evidence="1 2" key="1">
    <citation type="submission" date="2020-12" db="EMBL/GenBank/DDBJ databases">
        <title>Genomic characterization of four novel bacteriophages infecting Klebsiella pneumoniae.</title>
        <authorList>
            <person name="Estrada Bonilla B."/>
            <person name="Costa A.R."/>
            <person name="van Rossum T."/>
            <person name="Hagedoorn S."/>
            <person name="Wallinga H."/>
            <person name="Xiao M."/>
            <person name="Song W."/>
            <person name="Haas P.-J."/>
            <person name="Nobrega F.L."/>
            <person name="Brouns S.J.J."/>
        </authorList>
    </citation>
    <scope>NUCLEOTIDE SEQUENCE [LARGE SCALE GENOMIC DNA]</scope>
</reference>
<dbReference type="SUPFAM" id="SSF109604">
    <property type="entry name" value="HD-domain/PDEase-like"/>
    <property type="match status" value="1"/>
</dbReference>
<accession>A0A7U0J690</accession>
<name>A0A7U0J690_9CAUD</name>
<sequence length="239" mass="27726">MNSEFSNFWEAYSLEEFNPIWGRQFFNRYGKMMQWVEKHNVDRPYHSTHHLIGVGVLTSYLLSNLEPSNYGLSEKDFESAVIAGLVHDFCHLGEKDDWKNIEHALQQLEQLGFWCEFPTANKAMITLLVGFTHYNFDDPFPQYPGGTGMRYLFGIIRDADQLYAMSYLDEDIFNGLYQEIGIRFGQTREEFTERNIDYISNLKFYTALGAAHAKKYRVAAQGKCHYFGLTAQGNNNESN</sequence>
<dbReference type="Gene3D" id="1.10.3210.10">
    <property type="entry name" value="Hypothetical protein af1432"/>
    <property type="match status" value="1"/>
</dbReference>
<keyword evidence="2" id="KW-1185">Reference proteome</keyword>
<evidence type="ECO:0000313" key="2">
    <source>
        <dbReference type="Proteomes" id="UP000596381"/>
    </source>
</evidence>
<evidence type="ECO:0000313" key="1">
    <source>
        <dbReference type="EMBL" id="QQV92110.1"/>
    </source>
</evidence>
<organism evidence="1 2">
    <name type="scientific">Klebsiella phage vB_KpM_FBKp24</name>
    <dbReference type="NCBI Taxonomy" id="2801834"/>
    <lineage>
        <taxon>Viruses</taxon>
        <taxon>Duplodnaviria</taxon>
        <taxon>Heunggongvirae</taxon>
        <taxon>Uroviricota</taxon>
        <taxon>Caudoviricetes</taxon>
        <taxon>Chimalliviridae</taxon>
        <taxon>Maaswegvirus</taxon>
        <taxon>Maaswegvirus Kp24</taxon>
    </lineage>
</organism>
<gene>
    <name evidence="1" type="ORF">vBKpMFBKp24_262</name>
</gene>
<dbReference type="EMBL" id="MW394391">
    <property type="protein sequence ID" value="QQV92110.1"/>
    <property type="molecule type" value="Genomic_DNA"/>
</dbReference>
<evidence type="ECO:0008006" key="3">
    <source>
        <dbReference type="Google" id="ProtNLM"/>
    </source>
</evidence>